<dbReference type="InterPro" id="IPR005624">
    <property type="entry name" value="PduO/GlcC-like"/>
</dbReference>
<dbReference type="AlphaFoldDB" id="A0A0E9N3Z1"/>
<accession>A0A0E9N3Z1</accession>
<evidence type="ECO:0000313" key="4">
    <source>
        <dbReference type="Proteomes" id="UP000033121"/>
    </source>
</evidence>
<dbReference type="Proteomes" id="UP000033121">
    <property type="component" value="Unassembled WGS sequence"/>
</dbReference>
<keyword evidence="1" id="KW-1133">Transmembrane helix</keyword>
<comment type="caution">
    <text evidence="3">The sequence shown here is derived from an EMBL/GenBank/DDBJ whole genome shotgun (WGS) entry which is preliminary data.</text>
</comment>
<organism evidence="3 4">
    <name type="scientific">Flavihumibacter petaseus NBRC 106054</name>
    <dbReference type="NCBI Taxonomy" id="1220578"/>
    <lineage>
        <taxon>Bacteria</taxon>
        <taxon>Pseudomonadati</taxon>
        <taxon>Bacteroidota</taxon>
        <taxon>Chitinophagia</taxon>
        <taxon>Chitinophagales</taxon>
        <taxon>Chitinophagaceae</taxon>
        <taxon>Flavihumibacter</taxon>
    </lineage>
</organism>
<dbReference type="SUPFAM" id="SSF55073">
    <property type="entry name" value="Nucleotide cyclase"/>
    <property type="match status" value="1"/>
</dbReference>
<keyword evidence="1" id="KW-0812">Transmembrane</keyword>
<dbReference type="STRING" id="1220578.FPE01S_03_01250"/>
<keyword evidence="1" id="KW-0472">Membrane</keyword>
<dbReference type="InterPro" id="IPR001054">
    <property type="entry name" value="A/G_cyclase"/>
</dbReference>
<name>A0A0E9N3Z1_9BACT</name>
<dbReference type="Gene3D" id="3.30.450.150">
    <property type="entry name" value="Haem-degrading domain"/>
    <property type="match status" value="1"/>
</dbReference>
<dbReference type="GO" id="GO:0004016">
    <property type="term" value="F:adenylate cyclase activity"/>
    <property type="evidence" value="ECO:0007669"/>
    <property type="project" value="UniProtKB-ARBA"/>
</dbReference>
<dbReference type="PROSITE" id="PS50125">
    <property type="entry name" value="GUANYLATE_CYCLASE_2"/>
    <property type="match status" value="1"/>
</dbReference>
<dbReference type="EMBL" id="BBWV01000003">
    <property type="protein sequence ID" value="GAO44085.1"/>
    <property type="molecule type" value="Genomic_DNA"/>
</dbReference>
<feature type="transmembrane region" description="Helical" evidence="1">
    <location>
        <begin position="6"/>
        <end position="29"/>
    </location>
</feature>
<evidence type="ECO:0000313" key="3">
    <source>
        <dbReference type="EMBL" id="GAO44085.1"/>
    </source>
</evidence>
<dbReference type="OrthoDB" id="9778896at2"/>
<gene>
    <name evidence="3" type="ORF">FPE01S_03_01250</name>
</gene>
<dbReference type="RefSeq" id="WP_083990298.1">
    <property type="nucleotide sequence ID" value="NZ_BBWV01000003.1"/>
</dbReference>
<dbReference type="CDD" id="cd07302">
    <property type="entry name" value="CHD"/>
    <property type="match status" value="1"/>
</dbReference>
<dbReference type="Pfam" id="PF00211">
    <property type="entry name" value="Guanylate_cyc"/>
    <property type="match status" value="1"/>
</dbReference>
<evidence type="ECO:0000256" key="1">
    <source>
        <dbReference type="SAM" id="Phobius"/>
    </source>
</evidence>
<proteinExistence type="predicted"/>
<reference evidence="3 4" key="1">
    <citation type="submission" date="2015-04" db="EMBL/GenBank/DDBJ databases">
        <title>Whole genome shotgun sequence of Flavihumibacter petaseus NBRC 106054.</title>
        <authorList>
            <person name="Miyazawa S."/>
            <person name="Hosoyama A."/>
            <person name="Hashimoto M."/>
            <person name="Noguchi M."/>
            <person name="Tsuchikane K."/>
            <person name="Ohji S."/>
            <person name="Yamazoe A."/>
            <person name="Ichikawa N."/>
            <person name="Kimura A."/>
            <person name="Fujita N."/>
        </authorList>
    </citation>
    <scope>NUCLEOTIDE SEQUENCE [LARGE SCALE GENOMIC DNA]</scope>
    <source>
        <strain evidence="3 4">NBRC 106054</strain>
    </source>
</reference>
<dbReference type="GO" id="GO:0035556">
    <property type="term" value="P:intracellular signal transduction"/>
    <property type="evidence" value="ECO:0007669"/>
    <property type="project" value="InterPro"/>
</dbReference>
<protein>
    <recommendedName>
        <fullName evidence="2">Guanylate cyclase domain-containing protein</fullName>
    </recommendedName>
</protein>
<dbReference type="Pfam" id="PF03928">
    <property type="entry name" value="HbpS-like"/>
    <property type="match status" value="1"/>
</dbReference>
<feature type="domain" description="Guanylate cyclase" evidence="2">
    <location>
        <begin position="57"/>
        <end position="185"/>
    </location>
</feature>
<sequence length="398" mass="43983">MTIHTAPYAISLVLTACSLLLFVCCSTFYEMTKVVGDRWFEKIVLGKYRHPHVEERIFMFVDLTDSTRLSHQLGARKFSRLLKDFFLEMDRVTRRYGGEVYQYAGDEVIIHWPASARHYDAAVNSFAAFYRRIEARQHSYHSRYGTVPRFKAGMHSGEIVATWVGRSKREILYQGEVLNIAARIAELAKHLSFPLLVSRAIADGLSPGGKARLHYGGAYAVKGLDNLLPVYVALCENPERNNQQNRLLQENQSEAIVTDLCCQSNNTIMNITLKAAMDAAQQAQVKAREINVAANIVVLDTAGYLKYFERMDNAYLGSIDIAIQKAKTAMLFRMPSEAVGEFLKPQAAAYGLENTNGGLVGFPGAKPIVSDSRIIGYIGVSGGAPAQDAEIASAGSAL</sequence>
<dbReference type="PANTHER" id="PTHR34309">
    <property type="entry name" value="SLR1406 PROTEIN"/>
    <property type="match status" value="1"/>
</dbReference>
<evidence type="ECO:0000259" key="2">
    <source>
        <dbReference type="PROSITE" id="PS50125"/>
    </source>
</evidence>
<dbReference type="InterPro" id="IPR038084">
    <property type="entry name" value="PduO/GlcC-like_sf"/>
</dbReference>
<dbReference type="InterPro" id="IPR052517">
    <property type="entry name" value="GlcG_carb_metab_protein"/>
</dbReference>
<dbReference type="PANTHER" id="PTHR34309:SF1">
    <property type="entry name" value="PROTEIN GLCG"/>
    <property type="match status" value="1"/>
</dbReference>
<keyword evidence="4" id="KW-1185">Reference proteome</keyword>
<dbReference type="Gene3D" id="3.30.70.1230">
    <property type="entry name" value="Nucleotide cyclase"/>
    <property type="match status" value="1"/>
</dbReference>
<dbReference type="InterPro" id="IPR029787">
    <property type="entry name" value="Nucleotide_cyclase"/>
</dbReference>
<dbReference type="SUPFAM" id="SSF143744">
    <property type="entry name" value="GlcG-like"/>
    <property type="match status" value="1"/>
</dbReference>
<dbReference type="GO" id="GO:0009190">
    <property type="term" value="P:cyclic nucleotide biosynthetic process"/>
    <property type="evidence" value="ECO:0007669"/>
    <property type="project" value="InterPro"/>
</dbReference>